<proteinExistence type="predicted"/>
<feature type="domain" description="Response regulatory" evidence="2">
    <location>
        <begin position="1"/>
        <end position="66"/>
    </location>
</feature>
<reference evidence="3 4" key="1">
    <citation type="submission" date="2016-05" db="EMBL/GenBank/DDBJ databases">
        <title>Complete genome sequence of Novosphingobium guangzhouense SA925(T).</title>
        <authorList>
            <person name="Sha S."/>
        </authorList>
    </citation>
    <scope>NUCLEOTIDE SEQUENCE [LARGE SCALE GENOMIC DNA]</scope>
    <source>
        <strain evidence="3 4">SA925</strain>
    </source>
</reference>
<organism evidence="3 4">
    <name type="scientific">Novosphingobium guangzhouense</name>
    <dbReference type="NCBI Taxonomy" id="1850347"/>
    <lineage>
        <taxon>Bacteria</taxon>
        <taxon>Pseudomonadati</taxon>
        <taxon>Pseudomonadota</taxon>
        <taxon>Alphaproteobacteria</taxon>
        <taxon>Sphingomonadales</taxon>
        <taxon>Sphingomonadaceae</taxon>
        <taxon>Novosphingobium</taxon>
    </lineage>
</organism>
<name>A0A2K2FU62_9SPHN</name>
<dbReference type="GO" id="GO:0000160">
    <property type="term" value="P:phosphorelay signal transduction system"/>
    <property type="evidence" value="ECO:0007669"/>
    <property type="project" value="InterPro"/>
</dbReference>
<sequence>MFSDVVMPGMEGVELCRRIRAHWPGPTVVLTSGYSHVLAEDMRHGFPLLQKPYSLDDLVRVMRDAHAQNGNVF</sequence>
<dbReference type="EMBL" id="LYMM01000079">
    <property type="protein sequence ID" value="PNU02323.1"/>
    <property type="molecule type" value="Genomic_DNA"/>
</dbReference>
<feature type="modified residue" description="4-aspartylphosphate" evidence="1">
    <location>
        <position position="4"/>
    </location>
</feature>
<evidence type="ECO:0000259" key="2">
    <source>
        <dbReference type="PROSITE" id="PS50110"/>
    </source>
</evidence>
<dbReference type="Pfam" id="PF00072">
    <property type="entry name" value="Response_reg"/>
    <property type="match status" value="1"/>
</dbReference>
<dbReference type="PROSITE" id="PS50110">
    <property type="entry name" value="RESPONSE_REGULATORY"/>
    <property type="match status" value="1"/>
</dbReference>
<dbReference type="InterPro" id="IPR001789">
    <property type="entry name" value="Sig_transdc_resp-reg_receiver"/>
</dbReference>
<dbReference type="InterPro" id="IPR011006">
    <property type="entry name" value="CheY-like_superfamily"/>
</dbReference>
<evidence type="ECO:0000313" key="4">
    <source>
        <dbReference type="Proteomes" id="UP000236327"/>
    </source>
</evidence>
<keyword evidence="4" id="KW-1185">Reference proteome</keyword>
<dbReference type="SUPFAM" id="SSF52172">
    <property type="entry name" value="CheY-like"/>
    <property type="match status" value="1"/>
</dbReference>
<evidence type="ECO:0000313" key="3">
    <source>
        <dbReference type="EMBL" id="PNU02323.1"/>
    </source>
</evidence>
<protein>
    <recommendedName>
        <fullName evidence="2">Response regulatory domain-containing protein</fullName>
    </recommendedName>
</protein>
<dbReference type="Gene3D" id="3.40.50.2300">
    <property type="match status" value="1"/>
</dbReference>
<dbReference type="AlphaFoldDB" id="A0A2K2FU62"/>
<dbReference type="Proteomes" id="UP000236327">
    <property type="component" value="Unassembled WGS sequence"/>
</dbReference>
<evidence type="ECO:0000256" key="1">
    <source>
        <dbReference type="PROSITE-ProRule" id="PRU00169"/>
    </source>
</evidence>
<keyword evidence="1" id="KW-0597">Phosphoprotein</keyword>
<comment type="caution">
    <text evidence="3">The sequence shown here is derived from an EMBL/GenBank/DDBJ whole genome shotgun (WGS) entry which is preliminary data.</text>
</comment>
<accession>A0A2K2FU62</accession>
<gene>
    <name evidence="3" type="ORF">A8V01_26600</name>
</gene>